<evidence type="ECO:0000256" key="5">
    <source>
        <dbReference type="ARBA" id="ARBA00023136"/>
    </source>
</evidence>
<keyword evidence="3 6" id="KW-0812">Transmembrane</keyword>
<dbReference type="Pfam" id="PF12698">
    <property type="entry name" value="ABC2_membrane_3"/>
    <property type="match status" value="1"/>
</dbReference>
<evidence type="ECO:0000256" key="4">
    <source>
        <dbReference type="ARBA" id="ARBA00022989"/>
    </source>
</evidence>
<dbReference type="Pfam" id="PF09822">
    <property type="entry name" value="ABC_transp_aux"/>
    <property type="match status" value="1"/>
</dbReference>
<evidence type="ECO:0000259" key="8">
    <source>
        <dbReference type="Pfam" id="PF12698"/>
    </source>
</evidence>
<evidence type="ECO:0000256" key="6">
    <source>
        <dbReference type="SAM" id="Phobius"/>
    </source>
</evidence>
<protein>
    <submittedName>
        <fullName evidence="10">Gliding motility-associated ABC transporter substrate-binding protein GldG</fullName>
    </submittedName>
</protein>
<dbReference type="RefSeq" id="WP_320183204.1">
    <property type="nucleotide sequence ID" value="NZ_CP138332.1"/>
</dbReference>
<dbReference type="NCBIfam" id="TIGR03521">
    <property type="entry name" value="GldG"/>
    <property type="match status" value="1"/>
</dbReference>
<comment type="caution">
    <text evidence="10">The sequence shown here is derived from an EMBL/GenBank/DDBJ whole genome shotgun (WGS) entry which is preliminary data.</text>
</comment>
<evidence type="ECO:0000259" key="9">
    <source>
        <dbReference type="Pfam" id="PF23357"/>
    </source>
</evidence>
<feature type="domain" description="ABC-2 type transporter transmembrane" evidence="8">
    <location>
        <begin position="51"/>
        <end position="197"/>
    </location>
</feature>
<feature type="transmembrane region" description="Helical" evidence="6">
    <location>
        <begin position="249"/>
        <end position="266"/>
    </location>
</feature>
<evidence type="ECO:0000256" key="1">
    <source>
        <dbReference type="ARBA" id="ARBA00004651"/>
    </source>
</evidence>
<accession>A0ABW6BLV9</accession>
<dbReference type="PANTHER" id="PTHR30294">
    <property type="entry name" value="MEMBRANE COMPONENT OF ABC TRANSPORTER YHHJ-RELATED"/>
    <property type="match status" value="1"/>
</dbReference>
<dbReference type="InterPro" id="IPR013525">
    <property type="entry name" value="ABC2_TM"/>
</dbReference>
<organism evidence="10 11">
    <name type="scientific">Sphingobacterium bambusae</name>
    <dbReference type="NCBI Taxonomy" id="662858"/>
    <lineage>
        <taxon>Bacteria</taxon>
        <taxon>Pseudomonadati</taxon>
        <taxon>Bacteroidota</taxon>
        <taxon>Sphingobacteriia</taxon>
        <taxon>Sphingobacteriales</taxon>
        <taxon>Sphingobacteriaceae</taxon>
        <taxon>Sphingobacterium</taxon>
    </lineage>
</organism>
<gene>
    <name evidence="10" type="primary">gldG</name>
    <name evidence="10" type="ORF">ACFS7Y_20130</name>
</gene>
<evidence type="ECO:0000313" key="11">
    <source>
        <dbReference type="Proteomes" id="UP001597525"/>
    </source>
</evidence>
<dbReference type="Proteomes" id="UP001597525">
    <property type="component" value="Unassembled WGS sequence"/>
</dbReference>
<dbReference type="InterPro" id="IPR019863">
    <property type="entry name" value="Motility-assoc_ABC-rel_GldG"/>
</dbReference>
<feature type="transmembrane region" description="Helical" evidence="6">
    <location>
        <begin position="770"/>
        <end position="790"/>
    </location>
</feature>
<sequence>MINILKKEISSFFNSLVGYLAIALFLLVSGLLSWIFPSSAIIDGGYATLETFFSLAPYLLIFLVPAVSMRSLAAEKSEGTFDLLFSRPNSLYQIVAGKYLGIIFIAILAVLPTFMYAVSIYFLANPIGNMDIGATLGSYLGLLFLVLTYAAIGIFCSSLTKNAVVAFLLAVFAIFFAYYGFGAMSDLFFVESSASFIKDLGIQSHYDSISRGVLITGDVVYFLSVAALFILFSIGHLGRHFRKRIKTWSCYAAALIIYFCINNRFLTRHLGRLDLTEDQRFSLNEATKNVLRDLQEPVHISIFLDGDLPNGFHQLQQAAIYMASDLKSYAGDKLDFTVIDPLEGSQEEQQSFTDALVSRGIYPTNLSVKTDRGLTQKLIFPTAVIRTAEQEIPINLLQQKQGISPEEAINNSIQNLAYAFTAGLKKVNAQESSFIGFTEGHGEPDDLALYDAMQSLSADGYQVGRVNLDSVTYASLDQLKLLFIVKPTQAFKESHKYKIDYFVKHGGRVLWAIDQIDASLDHLQQNGSQPLVGRSLNLDDQLFLYGVRLNYNILADLNCGQIPITVGNIAGQAQIELAPWYFFPVLTPTSAHPLVRNLDGIRTEFIGTLDTVASAKIKKDIILTSSPFARIWNAPAPISLQIVEEEPDPKKFNSGTLPVAALLQGEFPYLFENRSAPTDIQQPVDLSNIHQESKMLVVADADWLINQVNSKDQSPYPLGWDRYTEQQFANKAFLQNAVDYLLNDESLIGLRNREVKLRLLDGQKVKEQKLSWQLLNVLAPIILLSIFALAQQLLRKRKYGRVKA</sequence>
<name>A0ABW6BLV9_9SPHI</name>
<feature type="transmembrane region" description="Helical" evidence="6">
    <location>
        <begin position="12"/>
        <end position="35"/>
    </location>
</feature>
<feature type="transmembrane region" description="Helical" evidence="6">
    <location>
        <begin position="219"/>
        <end position="237"/>
    </location>
</feature>
<reference evidence="11" key="1">
    <citation type="journal article" date="2019" name="Int. J. Syst. Evol. Microbiol.">
        <title>The Global Catalogue of Microorganisms (GCM) 10K type strain sequencing project: providing services to taxonomists for standard genome sequencing and annotation.</title>
        <authorList>
            <consortium name="The Broad Institute Genomics Platform"/>
            <consortium name="The Broad Institute Genome Sequencing Center for Infectious Disease"/>
            <person name="Wu L."/>
            <person name="Ma J."/>
        </authorList>
    </citation>
    <scope>NUCLEOTIDE SEQUENCE [LARGE SCALE GENOMIC DNA]</scope>
    <source>
        <strain evidence="11">KCTC 22814</strain>
    </source>
</reference>
<keyword evidence="11" id="KW-1185">Reference proteome</keyword>
<dbReference type="InterPro" id="IPR051449">
    <property type="entry name" value="ABC-2_transporter_component"/>
</dbReference>
<dbReference type="InterPro" id="IPR055396">
    <property type="entry name" value="DUF7088"/>
</dbReference>
<feature type="domain" description="DUF7088" evidence="9">
    <location>
        <begin position="277"/>
        <end position="386"/>
    </location>
</feature>
<evidence type="ECO:0000256" key="3">
    <source>
        <dbReference type="ARBA" id="ARBA00022692"/>
    </source>
</evidence>
<keyword evidence="5 6" id="KW-0472">Membrane</keyword>
<evidence type="ECO:0000259" key="7">
    <source>
        <dbReference type="Pfam" id="PF09822"/>
    </source>
</evidence>
<keyword evidence="4 6" id="KW-1133">Transmembrane helix</keyword>
<dbReference type="Pfam" id="PF23357">
    <property type="entry name" value="DUF7088"/>
    <property type="match status" value="1"/>
</dbReference>
<comment type="subcellular location">
    <subcellularLocation>
        <location evidence="1">Cell membrane</location>
        <topology evidence="1">Multi-pass membrane protein</topology>
    </subcellularLocation>
</comment>
<dbReference type="InterPro" id="IPR019196">
    <property type="entry name" value="ABC_transp_unknown"/>
</dbReference>
<feature type="transmembrane region" description="Helical" evidence="6">
    <location>
        <begin position="163"/>
        <end position="181"/>
    </location>
</feature>
<keyword evidence="2" id="KW-1003">Cell membrane</keyword>
<dbReference type="PANTHER" id="PTHR30294:SF29">
    <property type="entry name" value="MULTIDRUG ABC TRANSPORTER PERMEASE YBHS-RELATED"/>
    <property type="match status" value="1"/>
</dbReference>
<proteinExistence type="predicted"/>
<evidence type="ECO:0000313" key="10">
    <source>
        <dbReference type="EMBL" id="MFD2969710.1"/>
    </source>
</evidence>
<evidence type="ECO:0000256" key="2">
    <source>
        <dbReference type="ARBA" id="ARBA00022475"/>
    </source>
</evidence>
<feature type="transmembrane region" description="Helical" evidence="6">
    <location>
        <begin position="99"/>
        <end position="124"/>
    </location>
</feature>
<feature type="transmembrane region" description="Helical" evidence="6">
    <location>
        <begin position="55"/>
        <end position="73"/>
    </location>
</feature>
<dbReference type="EMBL" id="JBHUPB010000015">
    <property type="protein sequence ID" value="MFD2969710.1"/>
    <property type="molecule type" value="Genomic_DNA"/>
</dbReference>
<feature type="transmembrane region" description="Helical" evidence="6">
    <location>
        <begin position="136"/>
        <end position="156"/>
    </location>
</feature>
<feature type="domain" description="ABC-type uncharacterised transport system" evidence="7">
    <location>
        <begin position="435"/>
        <end position="737"/>
    </location>
</feature>